<evidence type="ECO:0000313" key="1">
    <source>
        <dbReference type="EMBL" id="MBD6621267.1"/>
    </source>
</evidence>
<gene>
    <name evidence="1" type="ORF">FNW02_37675</name>
</gene>
<dbReference type="EMBL" id="VJXY01000148">
    <property type="protein sequence ID" value="MBD6621267.1"/>
    <property type="molecule type" value="Genomic_DNA"/>
</dbReference>
<proteinExistence type="predicted"/>
<dbReference type="RefSeq" id="WP_191762585.1">
    <property type="nucleotide sequence ID" value="NZ_VJXY01000148.1"/>
</dbReference>
<dbReference type="Pfam" id="PF00805">
    <property type="entry name" value="Pentapeptide"/>
    <property type="match status" value="1"/>
</dbReference>
<organism evidence="1 2">
    <name type="scientific">Komarekiella delphini-convector SJRDD-AB1</name>
    <dbReference type="NCBI Taxonomy" id="2593771"/>
    <lineage>
        <taxon>Bacteria</taxon>
        <taxon>Bacillati</taxon>
        <taxon>Cyanobacteriota</taxon>
        <taxon>Cyanophyceae</taxon>
        <taxon>Nostocales</taxon>
        <taxon>Nostocaceae</taxon>
        <taxon>Komarekiella</taxon>
        <taxon>Komarekiella delphini-convector</taxon>
    </lineage>
</organism>
<dbReference type="AlphaFoldDB" id="A0AA41BAN2"/>
<name>A0AA41BAN2_9NOST</name>
<evidence type="ECO:0000313" key="2">
    <source>
        <dbReference type="Proteomes" id="UP001165986"/>
    </source>
</evidence>
<reference evidence="1" key="1">
    <citation type="submission" date="2019-07" db="EMBL/GenBank/DDBJ databases">
        <title>Toxilogical consequences of a new and cryptic species of cyanobacteria (Komarekiella delphini-convector) recovered from the epidermis of a bottlenose dolphin and 1500 ft. in the air.</title>
        <authorList>
            <person name="Brown A.O."/>
            <person name="Dvorak P."/>
            <person name="Villanueva C.D."/>
            <person name="Foss A.J."/>
            <person name="Garvey A.D."/>
            <person name="Gibson Q.A."/>
            <person name="Johansen J.R."/>
            <person name="Casamatta D.A."/>
        </authorList>
    </citation>
    <scope>NUCLEOTIDE SEQUENCE</scope>
    <source>
        <strain evidence="1">SJRDD-AB1</strain>
    </source>
</reference>
<dbReference type="InterPro" id="IPR001646">
    <property type="entry name" value="5peptide_repeat"/>
</dbReference>
<comment type="caution">
    <text evidence="1">The sequence shown here is derived from an EMBL/GenBank/DDBJ whole genome shotgun (WGS) entry which is preliminary data.</text>
</comment>
<keyword evidence="2" id="KW-1185">Reference proteome</keyword>
<sequence>MANEEHLVILRQGIGIWNTWRTQSRSVKPNIEGVNLRGANLGGADLRWVNLKGERFFSGEMGNN</sequence>
<accession>A0AA41BAN2</accession>
<protein>
    <submittedName>
        <fullName evidence="1">Pentapeptide repeat-containing protein</fullName>
    </submittedName>
</protein>
<dbReference type="SUPFAM" id="SSF141571">
    <property type="entry name" value="Pentapeptide repeat-like"/>
    <property type="match status" value="1"/>
</dbReference>
<dbReference type="Proteomes" id="UP001165986">
    <property type="component" value="Unassembled WGS sequence"/>
</dbReference>